<protein>
    <submittedName>
        <fullName evidence="3">Uncharacterized protein</fullName>
    </submittedName>
</protein>
<sequence length="2920" mass="331568">MDISFLGGRMFFKNLLIITQNEIILVHQGWFTWRYWLFHVRRPQLMVEEQKLSANTNEKLPTRYLLEISGLEIFLFNRTQAYNGILEKLKSESSDSTLHNRKQSSSTKLSSDTLEADDESLYREKTMNEQEEVVDSPFLNLLPMAVHVNKGSLIMGNETTPSLLVVYCSSLFGCVDACRPASTLDYFRTSFDFDTTSLQAYLKPNVSYKKIDELAKEMKKFTTSNEARDNFVDRWFGSVSRRFDLWKVHHQKKKNEKEAKKKLKNADKLEDEDQYDTEWHGLERYLTHMSFKDDSPINPEVMDEYENMMKFSASEYARYTHILETTNAKVSYFYDSPGLVPPAEVAAVSSDCPDVGNGGPPPGTGIDISVLGGNFHYGPWADRQRGSLQSLIFPPICRDSEPFQKLRPGMRRQYTDFKISIECDDDTVIQIPHREPSKDADYQKIHVNGVRPFGWMEIKTGKGSTVDISTSYIPSADKGFDNKLQVSLKRVEMSTSVNHDIVYRATGHKITASVGYPLKWNGEAEWTFENKSKNAQLYLLREHVALCSDLFRDFSSGDPTPYEYFRPFLYKVNWQIRNYAIYLNVNEGNIVDNPLDHANNVYFSLKGKQLDIEIGLPLETIYRKSTDVSFNVFTDKFVLSLEAPPWSTISNFMDTPEIGKSFNFKMTGSYIYYTSVEIDSMDTIIINCTCSDTTLECYGFFIKYFLYLKENYFGDQIHFQTLSEFTEKSMGRQSTSSKNDSARLLSMPKVKNETDLFFSFCVTNGCIVLPVHLYDCGSFIGIHFESLDIDIRINGYYMDMQTDFSPALINYFENAGHMDIFEYTRLKQPFSPDMKIDGLSIHGHRMFGLPPDELTYFCRWAFDSGAVSIDSDGSFANSLMQSISCLKFGYGDLENSLQKPLPSVMDIINLTFVAPSVHLKLHGLDYVLDITLSPVSYKLSDQSTLDYNKRIDLEIKEITVKSFREKLEILNMTTSFYLTDFVQKRDGAQRRLKQLRHVRFSDGPFHRSPFFLTEEFRTRKYKNEYLSIFPSISLPDVPEPYLSSTMDLLIQGYPDDFKQRLETTYNDIGDNSVEENAFTPQRIKHFQANDLDPQCEYDNIVLSFGKVTAFMLPEAFAAFSDILMGSANFSIYRVTDSLEIDVFNYLCRSHLPSKVNYKFECPGISLRMGEENSSIDHLDFQLLSPSLTLSSSKTSDDEDASGELHVNASIAEFKMQATHDDKEAFQGVLYSFTLKYSEFSSTKLIKLNLGDFIFSLNAQEMNWLYNYCVPLIARVSSFLDYISIAERNKRKAKMEFVYKASMAGVSHKIVHDPPCITKPSYVTRFTEDHTRLQNSWRIMTRLRHVMKNLPEDWHQRENAVFKTKKWEAPESAQEEVFNVFLNWRQWECQNIEGSYILQHVFALEESNKNSKPLSLEMFIRHCGLNLGEIKDIIMLSELRLDFHQNKLVEEVRARVKPLIKADIDDGIDIRVEVGSCATKLADLRHSMTEFLTFIKAIYNVIDQMNEAKRNCTDDVNVVDAAGPPDEKLKPTLITMHLVLTQFKNDLSIDRTKVSFFGRGGMINISAIKNSAHLLALTMSSSVDLQSILVSSGTIRLIDYHCEAHTFAITVAGDIKSGNRTISISNKKITLQCAPGSEGLTRAIDYFIKYEYLIIQPLLEFMGHKLAKEDILDTKVPPLTEDNSNTFQNIRGKFSIDINVAKMLLELEIFSPLLYTADVDDIQFSIIGESTGLIGSLNLNRFATKISSRAKNYEYEYAYCTLDKIKAIAGIRPDSGRYNAYVKISLGNGRAQLAQNDLVQIILKAFDDSRQVQANYLLLDKKVQRFICLIRLQTPLAQESSVPLMGPIGSRPTAASKLMGFLRVYFSLDCDALGIATRINDNQIVLDSSNLSVNLDSFDPVSLVNRLSGKIDLPSTKIIFASATSQAARFPIFDINLSLDIVNPQIKDHKLQQMILSSEYCRIVLNPYYANRMLDIYAEMRWCFSKIKQNCSIAHTNSAATPDAFQTILSFFAIKISAKNLCVGWLFSPNEKYYSMQYIRPGVIFGFENSEIICAKAAGRMSVYGMYTSLAHGNGPTNFYPTKSERTSENRAYFPTFKLVYAIVHEEGRRHMQAKVDGDMIDFKLQTPVLLVSEPLGSSLLRLQTKLSGLQPTQKPEATLSNHRNDTQQNLHQFLGIDSFNCILRFDGANFAITNSNIEVNGQTAALHMQAPKMSTVLKWTHKEPPANKNMISIVTSISRTDNSLTCLCVPVLTDVIGIFRDFMRSNGNKLVVSSKLTDSGVGEPDTSFEWQKVMKSITFNFMLKVEPQRLKLSCEPRANVAAEVSCDEIHIVVSSDSDSISGLLYVGDLSAALRHAYSKEASASFSVNNLILNATMADICDVKQFSIVCKIDELKALVNIQQRQDLDVFRDVWFPGQIDDLGMVTKEIKNARSPKTFASVLREVSSTSAFPWTWLLLIKKVQVQLHLGSSLGILSGHIDNTWVVSKKATNWDQNVRFQSDKLCLESEGRLGGTLNVEGIRVASMISWKKDGAVLDVPRVMLSVGINLLQAKVSLDFHPFLILDARSMAVGIFNQRSQGQLDKLAGTVSIESLKVFITALAASNLVDIYTIGLRIRQEIHISYRQVLNDNKNKQSHNNEKIAHSDEEAQSRTVSETFLRVIQKLRTDLDFRIGGLEIQVLPSSLTDSRVLVLRIGSAKSSYSQNNTNRLESQLHVNFKNAIVALSSYRHKPSEQLLEKGDVSAYVDVAGKASGGNIFVLPSLSVDMGIWVNFGSNLVNYTYNLSFGDKVDVRWNLGSVYFIRQMWYTHASALRTRLKALRIFNSDEFGGNFEENYKESILETVNVEDRLKDAELDEKYVYVSIEDAHIETPQLRDLGNATPPLEWFGLHRKKFPNLTHQTVILSLQKMIEKVEETYSKVLH</sequence>
<reference evidence="3" key="1">
    <citation type="submission" date="2020-10" db="EMBL/GenBank/DDBJ databases">
        <authorList>
            <person name="Roach M.J.R."/>
        </authorList>
    </citation>
    <scope>NUCLEOTIDE SEQUENCE</scope>
    <source>
        <strain evidence="3">CBS 1945</strain>
    </source>
</reference>
<evidence type="ECO:0000313" key="4">
    <source>
        <dbReference type="Proteomes" id="UP000662931"/>
    </source>
</evidence>
<dbReference type="OrthoDB" id="10051416at2759"/>
<dbReference type="GO" id="GO:0016020">
    <property type="term" value="C:membrane"/>
    <property type="evidence" value="ECO:0007669"/>
    <property type="project" value="InterPro"/>
</dbReference>
<dbReference type="Pfam" id="PF21678">
    <property type="entry name" value="Csf1_N"/>
    <property type="match status" value="3"/>
</dbReference>
<dbReference type="RefSeq" id="XP_038780488.1">
    <property type="nucleotide sequence ID" value="XM_038924560.1"/>
</dbReference>
<name>A0A875S7N6_EENNA</name>
<dbReference type="PANTHER" id="PTHR32085">
    <property type="entry name" value="PROTEIN CSF1"/>
    <property type="match status" value="1"/>
</dbReference>
<dbReference type="GeneID" id="62197717"/>
<dbReference type="EMBL" id="CP064815">
    <property type="protein sequence ID" value="QPG76923.1"/>
    <property type="molecule type" value="Genomic_DNA"/>
</dbReference>
<keyword evidence="4" id="KW-1185">Reference proteome</keyword>
<dbReference type="InterPro" id="IPR056779">
    <property type="entry name" value="Csf1_C"/>
</dbReference>
<dbReference type="PANTHER" id="PTHR32085:SF3">
    <property type="entry name" value="PROTEIN CSF1"/>
    <property type="match status" value="1"/>
</dbReference>
<feature type="domain" description="Csf1 N-terminal" evidence="1">
    <location>
        <begin position="3"/>
        <end position="734"/>
    </location>
</feature>
<dbReference type="InterPro" id="IPR029636">
    <property type="entry name" value="Csf1"/>
</dbReference>
<proteinExistence type="predicted"/>
<dbReference type="Proteomes" id="UP000662931">
    <property type="component" value="Chromosome 4"/>
</dbReference>
<feature type="domain" description="Csf1 N-terminal" evidence="1">
    <location>
        <begin position="750"/>
        <end position="1065"/>
    </location>
</feature>
<dbReference type="GO" id="GO:0006113">
    <property type="term" value="P:fermentation"/>
    <property type="evidence" value="ECO:0007669"/>
    <property type="project" value="InterPro"/>
</dbReference>
<dbReference type="KEGG" id="bnn:FOA43_004317"/>
<dbReference type="InterPro" id="IPR048636">
    <property type="entry name" value="Csf1_N"/>
</dbReference>
<gene>
    <name evidence="3" type="ORF">FOA43_004317</name>
</gene>
<organism evidence="3 4">
    <name type="scientific">Eeniella nana</name>
    <name type="common">Yeast</name>
    <name type="synonym">Brettanomyces nanus</name>
    <dbReference type="NCBI Taxonomy" id="13502"/>
    <lineage>
        <taxon>Eukaryota</taxon>
        <taxon>Fungi</taxon>
        <taxon>Dikarya</taxon>
        <taxon>Ascomycota</taxon>
        <taxon>Saccharomycotina</taxon>
        <taxon>Pichiomycetes</taxon>
        <taxon>Pichiales</taxon>
        <taxon>Pichiaceae</taxon>
        <taxon>Brettanomyces</taxon>
    </lineage>
</organism>
<evidence type="ECO:0000259" key="2">
    <source>
        <dbReference type="Pfam" id="PF25038"/>
    </source>
</evidence>
<evidence type="ECO:0000313" key="3">
    <source>
        <dbReference type="EMBL" id="QPG76923.1"/>
    </source>
</evidence>
<feature type="domain" description="Csf1 N-terminal" evidence="1">
    <location>
        <begin position="1236"/>
        <end position="1409"/>
    </location>
</feature>
<accession>A0A875S7N6</accession>
<dbReference type="Pfam" id="PF25038">
    <property type="entry name" value="Csf1_C"/>
    <property type="match status" value="1"/>
</dbReference>
<feature type="domain" description="Csf1 C-terminal region" evidence="2">
    <location>
        <begin position="1620"/>
        <end position="2919"/>
    </location>
</feature>
<evidence type="ECO:0000259" key="1">
    <source>
        <dbReference type="Pfam" id="PF21678"/>
    </source>
</evidence>